<evidence type="ECO:0000313" key="3">
    <source>
        <dbReference type="EMBL" id="EPS45694.1"/>
    </source>
</evidence>
<feature type="region of interest" description="Disordered" evidence="1">
    <location>
        <begin position="1"/>
        <end position="174"/>
    </location>
</feature>
<dbReference type="PROSITE" id="PS50006">
    <property type="entry name" value="FHA_DOMAIN"/>
    <property type="match status" value="1"/>
</dbReference>
<evidence type="ECO:0000313" key="4">
    <source>
        <dbReference type="Proteomes" id="UP000015100"/>
    </source>
</evidence>
<protein>
    <recommendedName>
        <fullName evidence="2">FHA domain-containing protein</fullName>
    </recommendedName>
</protein>
<accession>S8AS29</accession>
<reference evidence="3 4" key="1">
    <citation type="journal article" date="2013" name="PLoS Genet.">
        <title>Genomic mechanisms accounting for the adaptation to parasitism in nematode-trapping fungi.</title>
        <authorList>
            <person name="Meerupati T."/>
            <person name="Andersson K.M."/>
            <person name="Friman E."/>
            <person name="Kumar D."/>
            <person name="Tunlid A."/>
            <person name="Ahren D."/>
        </authorList>
    </citation>
    <scope>NUCLEOTIDE SEQUENCE [LARGE SCALE GENOMIC DNA]</scope>
    <source>
        <strain evidence="3 4">CBS 200.50</strain>
    </source>
</reference>
<feature type="compositionally biased region" description="Polar residues" evidence="1">
    <location>
        <begin position="1"/>
        <end position="10"/>
    </location>
</feature>
<dbReference type="InterPro" id="IPR000253">
    <property type="entry name" value="FHA_dom"/>
</dbReference>
<dbReference type="EMBL" id="AQGS01000004">
    <property type="protein sequence ID" value="EPS45694.1"/>
    <property type="molecule type" value="Genomic_DNA"/>
</dbReference>
<dbReference type="eggNOG" id="ENOG502RZJP">
    <property type="taxonomic scope" value="Eukaryota"/>
</dbReference>
<feature type="compositionally biased region" description="Basic residues" evidence="1">
    <location>
        <begin position="67"/>
        <end position="77"/>
    </location>
</feature>
<organism evidence="3 4">
    <name type="scientific">Dactylellina haptotyla (strain CBS 200.50)</name>
    <name type="common">Nematode-trapping fungus</name>
    <name type="synonym">Monacrosporium haptotylum</name>
    <dbReference type="NCBI Taxonomy" id="1284197"/>
    <lineage>
        <taxon>Eukaryota</taxon>
        <taxon>Fungi</taxon>
        <taxon>Dikarya</taxon>
        <taxon>Ascomycota</taxon>
        <taxon>Pezizomycotina</taxon>
        <taxon>Orbiliomycetes</taxon>
        <taxon>Orbiliales</taxon>
        <taxon>Orbiliaceae</taxon>
        <taxon>Dactylellina</taxon>
    </lineage>
</organism>
<dbReference type="OMA" id="RDRVEIM"/>
<feature type="region of interest" description="Disordered" evidence="1">
    <location>
        <begin position="332"/>
        <end position="379"/>
    </location>
</feature>
<sequence>MATPPLTSSPGLAAREQPNAARRYQQQHLDAIPPSSPPPFLSRRASLKRTASASSSIDPDESPSARPAKRRAVRGSLRRTNSISSISQLEPTDENARPGSKFPATPPRILKRTPSLLPAIDFQPSPPRQSRPDGALEPRRFVDEDPLPTTNNTSKQTTYPTPAPTSEMNQPTSPQLDPAHAVRMAYTGSNRSLKRTDSAISELRAPLASVPTVTLPRDSTPVTFGRSANKCSYLLSKSHLVSRIHFKVTYLGLGLRKGVDVHCVGYNGGKIHCRGNMWELHYGDTFWSESGADIMLEIDDARVLLRWPADSLSSPLSPSVRPVILDPETFPYPPEYNVDTEKQRRSFPTEGVDSFGRNSSDPVPKLNKPSPRHGSIDSVALAEPAPLKVSREPWVYGPDSPCPLPRRARVVHPASPNPFASMNSQAATFTLYEDEDDNAPVSEPVVEPVEDDILRESEKPEALNTEVELDDDEEEEEEDNEEEEEYDEEDMENLDAVAHSTTPKKAYKLLHKLDESVKQDPLTPKSKQSITKHLTNQLAFSRLASTPLSNLFKSLPTAVANKVSQEFIQALLNNVGCVGEIKREGKDASGKALECEYYYIADADDDVDRKAIVNSLAKPSLRACRKTHKQYFWKKPKV</sequence>
<feature type="compositionally biased region" description="Basic and acidic residues" evidence="1">
    <location>
        <begin position="452"/>
        <end position="461"/>
    </location>
</feature>
<evidence type="ECO:0000256" key="1">
    <source>
        <dbReference type="SAM" id="MobiDB-lite"/>
    </source>
</evidence>
<keyword evidence="4" id="KW-1185">Reference proteome</keyword>
<feature type="domain" description="FHA" evidence="2">
    <location>
        <begin position="222"/>
        <end position="272"/>
    </location>
</feature>
<dbReference type="SUPFAM" id="SSF49879">
    <property type="entry name" value="SMAD/FHA domain"/>
    <property type="match status" value="1"/>
</dbReference>
<evidence type="ECO:0000259" key="2">
    <source>
        <dbReference type="PROSITE" id="PS50006"/>
    </source>
</evidence>
<feature type="compositionally biased region" description="Polar residues" evidence="1">
    <location>
        <begin position="148"/>
        <end position="174"/>
    </location>
</feature>
<feature type="compositionally biased region" description="Acidic residues" evidence="1">
    <location>
        <begin position="467"/>
        <end position="492"/>
    </location>
</feature>
<feature type="compositionally biased region" description="Polar residues" evidence="1">
    <location>
        <begin position="78"/>
        <end position="90"/>
    </location>
</feature>
<comment type="caution">
    <text evidence="3">The sequence shown here is derived from an EMBL/GenBank/DDBJ whole genome shotgun (WGS) entry which is preliminary data.</text>
</comment>
<dbReference type="AlphaFoldDB" id="S8AS29"/>
<dbReference type="OrthoDB" id="5348546at2759"/>
<name>S8AS29_DACHA</name>
<reference evidence="4" key="2">
    <citation type="submission" date="2013-04" db="EMBL/GenBank/DDBJ databases">
        <title>Genomic mechanisms accounting for the adaptation to parasitism in nematode-trapping fungi.</title>
        <authorList>
            <person name="Ahren D.G."/>
        </authorList>
    </citation>
    <scope>NUCLEOTIDE SEQUENCE [LARGE SCALE GENOMIC DNA]</scope>
    <source>
        <strain evidence="4">CBS 200.50</strain>
    </source>
</reference>
<dbReference type="Proteomes" id="UP000015100">
    <property type="component" value="Unassembled WGS sequence"/>
</dbReference>
<feature type="compositionally biased region" description="Basic and acidic residues" evidence="1">
    <location>
        <begin position="130"/>
        <end position="143"/>
    </location>
</feature>
<feature type="region of interest" description="Disordered" evidence="1">
    <location>
        <begin position="436"/>
        <end position="492"/>
    </location>
</feature>
<gene>
    <name evidence="3" type="ORF">H072_308</name>
</gene>
<dbReference type="InterPro" id="IPR008984">
    <property type="entry name" value="SMAD_FHA_dom_sf"/>
</dbReference>
<proteinExistence type="predicted"/>
<dbReference type="HOGENOM" id="CLU_027207_0_0_1"/>
<dbReference type="STRING" id="1284197.S8AS29"/>